<evidence type="ECO:0000313" key="3">
    <source>
        <dbReference type="Proteomes" id="UP000828251"/>
    </source>
</evidence>
<evidence type="ECO:0000313" key="2">
    <source>
        <dbReference type="EMBL" id="KAH1113714.1"/>
    </source>
</evidence>
<dbReference type="OrthoDB" id="1101370at2759"/>
<accession>A0A9D4AEY6</accession>
<dbReference type="Proteomes" id="UP000828251">
    <property type="component" value="Unassembled WGS sequence"/>
</dbReference>
<dbReference type="Pfam" id="PF05340">
    <property type="entry name" value="DUF740"/>
    <property type="match status" value="1"/>
</dbReference>
<comment type="caution">
    <text evidence="2">The sequence shown here is derived from an EMBL/GenBank/DDBJ whole genome shotgun (WGS) entry which is preliminary data.</text>
</comment>
<keyword evidence="3" id="KW-1185">Reference proteome</keyword>
<dbReference type="AlphaFoldDB" id="A0A9D4AEY6"/>
<dbReference type="PANTHER" id="PTHR34046:SF19">
    <property type="entry name" value="RAPIDLY ELICITED PROTEIN, PUTATIVE-RELATED"/>
    <property type="match status" value="1"/>
</dbReference>
<protein>
    <submittedName>
        <fullName evidence="2">Uncharacterized protein</fullName>
    </submittedName>
</protein>
<proteinExistence type="predicted"/>
<dbReference type="InterPro" id="IPR008004">
    <property type="entry name" value="OCTOPUS-like"/>
</dbReference>
<feature type="region of interest" description="Disordered" evidence="1">
    <location>
        <begin position="1"/>
        <end position="22"/>
    </location>
</feature>
<evidence type="ECO:0000256" key="1">
    <source>
        <dbReference type="SAM" id="MobiDB-lite"/>
    </source>
</evidence>
<sequence>MGFSKSSYKCNKHPDHQENQGVCPSCLRERLSRLCSSSSSYKDSSLRIAPSSSFSPVENRWGSSSFTVNVDTNGFKKSRSVAFIARNDEGGKKKKGFWSKLLRFKGKNDKDFLTHSSSEITLRTIIYTPHALLFEFLCSLVLFSSILRILDPIVIVDAVVPLATSNVVINLIANATANFAVNVVANIVAMPMLPDISYARPFPNISNFEVFDGDNFKRWKEYIFSIVDMHRVAFVLTKCKPTNFSVKRFNL</sequence>
<organism evidence="2 3">
    <name type="scientific">Gossypium stocksii</name>
    <dbReference type="NCBI Taxonomy" id="47602"/>
    <lineage>
        <taxon>Eukaryota</taxon>
        <taxon>Viridiplantae</taxon>
        <taxon>Streptophyta</taxon>
        <taxon>Embryophyta</taxon>
        <taxon>Tracheophyta</taxon>
        <taxon>Spermatophyta</taxon>
        <taxon>Magnoliopsida</taxon>
        <taxon>eudicotyledons</taxon>
        <taxon>Gunneridae</taxon>
        <taxon>Pentapetalae</taxon>
        <taxon>rosids</taxon>
        <taxon>malvids</taxon>
        <taxon>Malvales</taxon>
        <taxon>Malvaceae</taxon>
        <taxon>Malvoideae</taxon>
        <taxon>Gossypium</taxon>
    </lineage>
</organism>
<gene>
    <name evidence="2" type="ORF">J1N35_007092</name>
</gene>
<dbReference type="PANTHER" id="PTHR34046">
    <property type="entry name" value="OS06G0218800 PROTEIN"/>
    <property type="match status" value="1"/>
</dbReference>
<name>A0A9D4AEY6_9ROSI</name>
<reference evidence="2 3" key="1">
    <citation type="journal article" date="2021" name="Plant Biotechnol. J.">
        <title>Multi-omics assisted identification of the key and species-specific regulatory components of drought-tolerant mechanisms in Gossypium stocksii.</title>
        <authorList>
            <person name="Yu D."/>
            <person name="Ke L."/>
            <person name="Zhang D."/>
            <person name="Wu Y."/>
            <person name="Sun Y."/>
            <person name="Mei J."/>
            <person name="Sun J."/>
            <person name="Sun Y."/>
        </authorList>
    </citation>
    <scope>NUCLEOTIDE SEQUENCE [LARGE SCALE GENOMIC DNA]</scope>
    <source>
        <strain evidence="3">cv. E1</strain>
        <tissue evidence="2">Leaf</tissue>
    </source>
</reference>
<dbReference type="EMBL" id="JAIQCV010000003">
    <property type="protein sequence ID" value="KAH1113714.1"/>
    <property type="molecule type" value="Genomic_DNA"/>
</dbReference>